<evidence type="ECO:0000259" key="1">
    <source>
        <dbReference type="Pfam" id="PF00884"/>
    </source>
</evidence>
<reference evidence="2" key="1">
    <citation type="submission" date="2018-05" db="EMBL/GenBank/DDBJ databases">
        <authorList>
            <person name="Lanie J.A."/>
            <person name="Ng W.-L."/>
            <person name="Kazmierczak K.M."/>
            <person name="Andrzejewski T.M."/>
            <person name="Davidsen T.M."/>
            <person name="Wayne K.J."/>
            <person name="Tettelin H."/>
            <person name="Glass J.I."/>
            <person name="Rusch D."/>
            <person name="Podicherti R."/>
            <person name="Tsui H.-C.T."/>
            <person name="Winkler M.E."/>
        </authorList>
    </citation>
    <scope>NUCLEOTIDE SEQUENCE</scope>
</reference>
<name>A0A382EJT8_9ZZZZ</name>
<dbReference type="CDD" id="cd16145">
    <property type="entry name" value="ARS_like"/>
    <property type="match status" value="1"/>
</dbReference>
<dbReference type="InterPro" id="IPR017850">
    <property type="entry name" value="Alkaline_phosphatase_core_sf"/>
</dbReference>
<dbReference type="Pfam" id="PF00884">
    <property type="entry name" value="Sulfatase"/>
    <property type="match status" value="1"/>
</dbReference>
<gene>
    <name evidence="2" type="ORF">METZ01_LOCUS203075</name>
</gene>
<dbReference type="SUPFAM" id="SSF53649">
    <property type="entry name" value="Alkaline phosphatase-like"/>
    <property type="match status" value="1"/>
</dbReference>
<dbReference type="Gene3D" id="3.40.720.10">
    <property type="entry name" value="Alkaline Phosphatase, subunit A"/>
    <property type="match status" value="1"/>
</dbReference>
<dbReference type="InterPro" id="IPR000917">
    <property type="entry name" value="Sulfatase_N"/>
</dbReference>
<feature type="non-terminal residue" evidence="2">
    <location>
        <position position="348"/>
    </location>
</feature>
<feature type="domain" description="Sulfatase N-terminal" evidence="1">
    <location>
        <begin position="23"/>
        <end position="348"/>
    </location>
</feature>
<organism evidence="2">
    <name type="scientific">marine metagenome</name>
    <dbReference type="NCBI Taxonomy" id="408172"/>
    <lineage>
        <taxon>unclassified sequences</taxon>
        <taxon>metagenomes</taxon>
        <taxon>ecological metagenomes</taxon>
    </lineage>
</organism>
<accession>A0A382EJT8</accession>
<sequence>MKKIILTIAAALFVFTVEAARKPNLIFIMVDDAGYGDFGCYGQEKFTTPHIDKMAARGMKFTQHYSGSTVCAPTRCCLMNGVHTGHSFIRGNREVQPEGQWPIPTNLVTIPKLLQKAGYTTGMFGKWGLGAPGSEGDPVKQGWDEFYGYNCQRQAHTYYPKHLWHNDKKILMDGETYSHNLIHEQSLKFIRDNAKRPFFAYLPITIPHAAMQAPEEDVAPFRKKFTQFEDKIGKYSHGTKVRNPVAAFAGMMTLMDRGVGEVLDLLDELKIADNTLVLFTSDNGPHYEGGHQPGFFNSNGPLKGHKRDLYEGGIRVPLIAYWPGKVKAGSVSDHISAHWDLMPTLCDL</sequence>
<dbReference type="PANTHER" id="PTHR43751:SF3">
    <property type="entry name" value="SULFATASE N-TERMINAL DOMAIN-CONTAINING PROTEIN"/>
    <property type="match status" value="1"/>
</dbReference>
<protein>
    <recommendedName>
        <fullName evidence="1">Sulfatase N-terminal domain-containing protein</fullName>
    </recommendedName>
</protein>
<dbReference type="InterPro" id="IPR052701">
    <property type="entry name" value="GAG_Ulvan_Degrading_Sulfatases"/>
</dbReference>
<dbReference type="EMBL" id="UINC01044580">
    <property type="protein sequence ID" value="SVB50221.1"/>
    <property type="molecule type" value="Genomic_DNA"/>
</dbReference>
<dbReference type="PANTHER" id="PTHR43751">
    <property type="entry name" value="SULFATASE"/>
    <property type="match status" value="1"/>
</dbReference>
<proteinExistence type="predicted"/>
<evidence type="ECO:0000313" key="2">
    <source>
        <dbReference type="EMBL" id="SVB50221.1"/>
    </source>
</evidence>
<dbReference type="AlphaFoldDB" id="A0A382EJT8"/>